<organism evidence="1 2">
    <name type="scientific">Sphingopyxis macrogoltabida</name>
    <name type="common">Sphingomonas macrogoltabidus</name>
    <dbReference type="NCBI Taxonomy" id="33050"/>
    <lineage>
        <taxon>Bacteria</taxon>
        <taxon>Pseudomonadati</taxon>
        <taxon>Pseudomonadota</taxon>
        <taxon>Alphaproteobacteria</taxon>
        <taxon>Sphingomonadales</taxon>
        <taxon>Sphingomonadaceae</taxon>
        <taxon>Sphingopyxis</taxon>
    </lineage>
</organism>
<proteinExistence type="predicted"/>
<evidence type="ECO:0000313" key="1">
    <source>
        <dbReference type="EMBL" id="AMU89873.1"/>
    </source>
</evidence>
<sequence length="118" mass="13063">MSDLIDFDSAWPSSVDDGPFKAERHDSGWWIITNASGNEVDDSGDGGFTEKSAHWIADAMNAKFASQEAADEITALREILRDARGCLIDHLQYMKEPESARIIKRIDAHLLTPESDNG</sequence>
<dbReference type="RefSeq" id="WP_054726366.1">
    <property type="nucleotide sequence ID" value="NZ_CP009429.1"/>
</dbReference>
<dbReference type="EMBL" id="CP013344">
    <property type="protein sequence ID" value="AMU89873.1"/>
    <property type="molecule type" value="Genomic_DNA"/>
</dbReference>
<dbReference type="KEGG" id="smaz:LH19_07240"/>
<gene>
    <name evidence="1" type="ORF">ATM17_12590</name>
</gene>
<reference evidence="2" key="1">
    <citation type="submission" date="2015-11" db="EMBL/GenBank/DDBJ databases">
        <title>Complete genome sequence of a polyethylene-glycol degrader Sphingopyxis macrogoltabida 203N (NBRC 111659).</title>
        <authorList>
            <person name="Yoshiyuki O."/>
            <person name="Shouta N."/>
            <person name="Nagata Y."/>
            <person name="Numata M."/>
            <person name="Tsuchikane K."/>
            <person name="Hosoyama A."/>
            <person name="Yamazoe A."/>
            <person name="Tsuda M."/>
            <person name="Fujita N."/>
            <person name="Kawai F."/>
        </authorList>
    </citation>
    <scope>NUCLEOTIDE SEQUENCE [LARGE SCALE GENOMIC DNA]</scope>
    <source>
        <strain evidence="2">203N</strain>
    </source>
</reference>
<name>A0AAC8Z0Z8_SPHMC</name>
<dbReference type="Proteomes" id="UP000076088">
    <property type="component" value="Chromosome"/>
</dbReference>
<accession>A0AAC8Z0Z8</accession>
<protein>
    <submittedName>
        <fullName evidence="1">Uncharacterized protein</fullName>
    </submittedName>
</protein>
<keyword evidence="2" id="KW-1185">Reference proteome</keyword>
<evidence type="ECO:0000313" key="2">
    <source>
        <dbReference type="Proteomes" id="UP000076088"/>
    </source>
</evidence>
<reference evidence="1 2" key="2">
    <citation type="journal article" date="2016" name="Genome Announc.">
        <title>Complete Genome Sequence of Sphingopyxis macrogoltabida Strain 203N (NBRC 111659), a Polyethylene Glycol Degrader.</title>
        <authorList>
            <person name="Ohtsubo Y."/>
            <person name="Nonoyama S."/>
            <person name="Nagata Y."/>
            <person name="Numata M."/>
            <person name="Tsuchikane K."/>
            <person name="Hosoyama A."/>
            <person name="Yamazoe A."/>
            <person name="Tsuda M."/>
            <person name="Fujita N."/>
            <person name="Kawai F."/>
        </authorList>
    </citation>
    <scope>NUCLEOTIDE SEQUENCE [LARGE SCALE GENOMIC DNA]</scope>
    <source>
        <strain evidence="1 2">203N</strain>
    </source>
</reference>
<dbReference type="AlphaFoldDB" id="A0AAC8Z0Z8"/>